<dbReference type="GO" id="GO:0005788">
    <property type="term" value="C:endoplasmic reticulum lumen"/>
    <property type="evidence" value="ECO:0007669"/>
    <property type="project" value="UniProtKB-SubCell"/>
</dbReference>
<keyword evidence="6" id="KW-0479">Metal-binding</keyword>
<dbReference type="STRING" id="7260.B4NGW9"/>
<dbReference type="InterPro" id="IPR005123">
    <property type="entry name" value="Oxoglu/Fe-dep_dioxygenase_dom"/>
</dbReference>
<dbReference type="PANTHER" id="PTHR10869:SF216">
    <property type="entry name" value="PROCOLLAGEN-PROLINE 4-DIOXYGENASE"/>
    <property type="match status" value="1"/>
</dbReference>
<dbReference type="InterPro" id="IPR059068">
    <property type="entry name" value="TPR_P4H"/>
</dbReference>
<evidence type="ECO:0000256" key="1">
    <source>
        <dbReference type="ARBA" id="ARBA00001961"/>
    </source>
</evidence>
<dbReference type="InterPro" id="IPR044862">
    <property type="entry name" value="Pro_4_hyd_alph_FE2OG_OXY"/>
</dbReference>
<accession>B4NGW9</accession>
<keyword evidence="8" id="KW-0847">Vitamin C</keyword>
<protein>
    <recommendedName>
        <fullName evidence="5">procollagen-proline 4-dioxygenase</fullName>
        <ecNumber evidence="5">1.14.11.2</ecNumber>
    </recommendedName>
</protein>
<evidence type="ECO:0000256" key="10">
    <source>
        <dbReference type="ARBA" id="ARBA00023002"/>
    </source>
</evidence>
<evidence type="ECO:0000256" key="5">
    <source>
        <dbReference type="ARBA" id="ARBA00012269"/>
    </source>
</evidence>
<evidence type="ECO:0000256" key="11">
    <source>
        <dbReference type="ARBA" id="ARBA00023004"/>
    </source>
</evidence>
<evidence type="ECO:0000256" key="2">
    <source>
        <dbReference type="ARBA" id="ARBA00002035"/>
    </source>
</evidence>
<evidence type="ECO:0000313" key="15">
    <source>
        <dbReference type="EMBL" id="EDW84466.2"/>
    </source>
</evidence>
<keyword evidence="13" id="KW-0732">Signal</keyword>
<comment type="similarity">
    <text evidence="4">Belongs to the P4HA family.</text>
</comment>
<comment type="subcellular location">
    <subcellularLocation>
        <location evidence="3">Endoplasmic reticulum lumen</location>
    </subcellularLocation>
</comment>
<keyword evidence="12" id="KW-0325">Glycoprotein</keyword>
<evidence type="ECO:0000256" key="9">
    <source>
        <dbReference type="ARBA" id="ARBA00022964"/>
    </source>
</evidence>
<keyword evidence="7" id="KW-0256">Endoplasmic reticulum</keyword>
<proteinExistence type="inferred from homology"/>
<dbReference type="Pfam" id="PF13640">
    <property type="entry name" value="2OG-FeII_Oxy_3"/>
    <property type="match status" value="1"/>
</dbReference>
<evidence type="ECO:0000256" key="4">
    <source>
        <dbReference type="ARBA" id="ARBA00006511"/>
    </source>
</evidence>
<dbReference type="Proteomes" id="UP000007798">
    <property type="component" value="Unassembled WGS sequence"/>
</dbReference>
<dbReference type="EMBL" id="CH964272">
    <property type="protein sequence ID" value="EDW84466.2"/>
    <property type="molecule type" value="Genomic_DNA"/>
</dbReference>
<evidence type="ECO:0000259" key="14">
    <source>
        <dbReference type="PROSITE" id="PS51471"/>
    </source>
</evidence>
<gene>
    <name evidence="15" type="primary">Dwil\GK13123</name>
    <name evidence="15" type="ORF">Dwil_GK13123</name>
</gene>
<keyword evidence="11" id="KW-0408">Iron</keyword>
<dbReference type="Pfam" id="PF08336">
    <property type="entry name" value="P4Ha_N"/>
    <property type="match status" value="1"/>
</dbReference>
<comment type="cofactor">
    <cofactor evidence="1">
        <name>L-ascorbate</name>
        <dbReference type="ChEBI" id="CHEBI:38290"/>
    </cofactor>
</comment>
<dbReference type="Gene3D" id="2.60.120.620">
    <property type="entry name" value="q2cbj1_9rhob like domain"/>
    <property type="match status" value="1"/>
</dbReference>
<keyword evidence="10 15" id="KW-0560">Oxidoreductase</keyword>
<dbReference type="GO" id="GO:0031418">
    <property type="term" value="F:L-ascorbic acid binding"/>
    <property type="evidence" value="ECO:0007669"/>
    <property type="project" value="UniProtKB-KW"/>
</dbReference>
<dbReference type="InterPro" id="IPR045054">
    <property type="entry name" value="P4HA-like"/>
</dbReference>
<dbReference type="AlphaFoldDB" id="B4NGW9"/>
<dbReference type="SMART" id="SM00702">
    <property type="entry name" value="P4Hc"/>
    <property type="match status" value="1"/>
</dbReference>
<dbReference type="OrthoDB" id="420380at2759"/>
<sequence>MTMPVFVIFWVSLCLTSVKGDYYSATSELEALVDVEVRLVQQIEFYLQKAEEQQENIKRFLENVEKVPDDPYYIEDYFENPINAFITIKRLVHDWRYNVFEPVFDQSDLVAYKENLTKQLESPDFKNPTKDDLLGATRGLWRLQETYKLPTSQLANGILMPGDKNELNVTLSASDCYTIGSYLNELQQHSYAVDWLLEAKAKSIKEVSAFPFVSELSILEQLAPTLNQVGNKKLAYRLNTEILEKDPNHETALKDKPIYETQLAWQRDPRLNVAASKVDESSKSLDLYQRVCRGELRQSPRQQRKLRCFYSDRGVAFYRLGPFKVEQLNLDPYVAYFHNVISDDETDDLIEHGMGQVKRSRVGTVGNSTVSEVRTSQNTWLWYEQQPWLKNLKLRLEDITGLGMESAEPLQLVNYGIGGHYEPHYDFVEDKVTTFGWKGNRLLTALLYLNEVPMGGATAFPYLKLAVPPVKGSLLVWYNLHRSLDPDFRTKHAGCPVLMGSKWVCNEWFHEGAQEFRRPCGLMNDNVDDTLAS</sequence>
<evidence type="ECO:0000256" key="12">
    <source>
        <dbReference type="ARBA" id="ARBA00023180"/>
    </source>
</evidence>
<dbReference type="InParanoid" id="B4NGW9"/>
<dbReference type="Gene3D" id="1.25.40.10">
    <property type="entry name" value="Tetratricopeptide repeat domain"/>
    <property type="match status" value="1"/>
</dbReference>
<evidence type="ECO:0000256" key="6">
    <source>
        <dbReference type="ARBA" id="ARBA00022723"/>
    </source>
</evidence>
<dbReference type="InterPro" id="IPR006620">
    <property type="entry name" value="Pro_4_hyd_alph"/>
</dbReference>
<dbReference type="GO" id="GO:0005506">
    <property type="term" value="F:iron ion binding"/>
    <property type="evidence" value="ECO:0007669"/>
    <property type="project" value="InterPro"/>
</dbReference>
<dbReference type="SMR" id="B4NGW9"/>
<evidence type="ECO:0000256" key="3">
    <source>
        <dbReference type="ARBA" id="ARBA00004319"/>
    </source>
</evidence>
<dbReference type="GO" id="GO:0007435">
    <property type="term" value="P:salivary gland morphogenesis"/>
    <property type="evidence" value="ECO:0007669"/>
    <property type="project" value="EnsemblMetazoa"/>
</dbReference>
<dbReference type="eggNOG" id="KOG1591">
    <property type="taxonomic scope" value="Eukaryota"/>
</dbReference>
<feature type="domain" description="Fe2OG dioxygenase" evidence="14">
    <location>
        <begin position="406"/>
        <end position="511"/>
    </location>
</feature>
<evidence type="ECO:0000256" key="13">
    <source>
        <dbReference type="SAM" id="SignalP"/>
    </source>
</evidence>
<dbReference type="GO" id="GO:0004656">
    <property type="term" value="F:procollagen-proline 4-dioxygenase activity"/>
    <property type="evidence" value="ECO:0007669"/>
    <property type="project" value="UniProtKB-EC"/>
</dbReference>
<feature type="chain" id="PRO_5006458427" description="procollagen-proline 4-dioxygenase" evidence="13">
    <location>
        <begin position="21"/>
        <end position="533"/>
    </location>
</feature>
<dbReference type="InterPro" id="IPR013547">
    <property type="entry name" value="P4H_N"/>
</dbReference>
<evidence type="ECO:0000256" key="7">
    <source>
        <dbReference type="ARBA" id="ARBA00022824"/>
    </source>
</evidence>
<evidence type="ECO:0000313" key="16">
    <source>
        <dbReference type="Proteomes" id="UP000007798"/>
    </source>
</evidence>
<dbReference type="FunFam" id="2.60.120.620:FF:000011">
    <property type="entry name" value="Prolyl alpha subunit"/>
    <property type="match status" value="1"/>
</dbReference>
<keyword evidence="16" id="KW-1185">Reference proteome</keyword>
<name>B4NGW9_DROWI</name>
<dbReference type="Pfam" id="PF23558">
    <property type="entry name" value="TPR_P4H"/>
    <property type="match status" value="1"/>
</dbReference>
<organism evidence="15 16">
    <name type="scientific">Drosophila willistoni</name>
    <name type="common">Fruit fly</name>
    <dbReference type="NCBI Taxonomy" id="7260"/>
    <lineage>
        <taxon>Eukaryota</taxon>
        <taxon>Metazoa</taxon>
        <taxon>Ecdysozoa</taxon>
        <taxon>Arthropoda</taxon>
        <taxon>Hexapoda</taxon>
        <taxon>Insecta</taxon>
        <taxon>Pterygota</taxon>
        <taxon>Neoptera</taxon>
        <taxon>Endopterygota</taxon>
        <taxon>Diptera</taxon>
        <taxon>Brachycera</taxon>
        <taxon>Muscomorpha</taxon>
        <taxon>Ephydroidea</taxon>
        <taxon>Drosophilidae</taxon>
        <taxon>Drosophila</taxon>
        <taxon>Sophophora</taxon>
    </lineage>
</organism>
<dbReference type="InterPro" id="IPR011990">
    <property type="entry name" value="TPR-like_helical_dom_sf"/>
</dbReference>
<dbReference type="PANTHER" id="PTHR10869">
    <property type="entry name" value="PROLYL 4-HYDROXYLASE ALPHA SUBUNIT"/>
    <property type="match status" value="1"/>
</dbReference>
<keyword evidence="9" id="KW-0223">Dioxygenase</keyword>
<dbReference type="FunCoup" id="B4NGW9">
    <property type="interactions" value="41"/>
</dbReference>
<dbReference type="HOGENOM" id="CLU_024155_1_1_1"/>
<evidence type="ECO:0000256" key="8">
    <source>
        <dbReference type="ARBA" id="ARBA00022896"/>
    </source>
</evidence>
<feature type="signal peptide" evidence="13">
    <location>
        <begin position="1"/>
        <end position="20"/>
    </location>
</feature>
<dbReference type="Gene3D" id="6.10.140.1460">
    <property type="match status" value="1"/>
</dbReference>
<dbReference type="EC" id="1.14.11.2" evidence="5"/>
<comment type="function">
    <text evidence="2">Catalyzes the post-translational formation of 4-hydroxyproline in -Xaa-Pro-Gly- sequences in collagens and other proteins.</text>
</comment>
<dbReference type="PROSITE" id="PS51471">
    <property type="entry name" value="FE2OG_OXY"/>
    <property type="match status" value="1"/>
</dbReference>
<reference evidence="15 16" key="1">
    <citation type="journal article" date="2007" name="Nature">
        <title>Evolution of genes and genomes on the Drosophila phylogeny.</title>
        <authorList>
            <consortium name="Drosophila 12 Genomes Consortium"/>
            <person name="Clark A.G."/>
            <person name="Eisen M.B."/>
            <person name="Smith D.R."/>
            <person name="Bergman C.M."/>
            <person name="Oliver B."/>
            <person name="Markow T.A."/>
            <person name="Kaufman T.C."/>
            <person name="Kellis M."/>
            <person name="Gelbart W."/>
            <person name="Iyer V.N."/>
            <person name="Pollard D.A."/>
            <person name="Sackton T.B."/>
            <person name="Larracuente A.M."/>
            <person name="Singh N.D."/>
            <person name="Abad J.P."/>
            <person name="Abt D.N."/>
            <person name="Adryan B."/>
            <person name="Aguade M."/>
            <person name="Akashi H."/>
            <person name="Anderson W.W."/>
            <person name="Aquadro C.F."/>
            <person name="Ardell D.H."/>
            <person name="Arguello R."/>
            <person name="Artieri C.G."/>
            <person name="Barbash D.A."/>
            <person name="Barker D."/>
            <person name="Barsanti P."/>
            <person name="Batterham P."/>
            <person name="Batzoglou S."/>
            <person name="Begun D."/>
            <person name="Bhutkar A."/>
            <person name="Blanco E."/>
            <person name="Bosak S.A."/>
            <person name="Bradley R.K."/>
            <person name="Brand A.D."/>
            <person name="Brent M.R."/>
            <person name="Brooks A.N."/>
            <person name="Brown R.H."/>
            <person name="Butlin R.K."/>
            <person name="Caggese C."/>
            <person name="Calvi B.R."/>
            <person name="Bernardo de Carvalho A."/>
            <person name="Caspi A."/>
            <person name="Castrezana S."/>
            <person name="Celniker S.E."/>
            <person name="Chang J.L."/>
            <person name="Chapple C."/>
            <person name="Chatterji S."/>
            <person name="Chinwalla A."/>
            <person name="Civetta A."/>
            <person name="Clifton S.W."/>
            <person name="Comeron J.M."/>
            <person name="Costello J.C."/>
            <person name="Coyne J.A."/>
            <person name="Daub J."/>
            <person name="David R.G."/>
            <person name="Delcher A.L."/>
            <person name="Delehaunty K."/>
            <person name="Do C.B."/>
            <person name="Ebling H."/>
            <person name="Edwards K."/>
            <person name="Eickbush T."/>
            <person name="Evans J.D."/>
            <person name="Filipski A."/>
            <person name="Findeiss S."/>
            <person name="Freyhult E."/>
            <person name="Fulton L."/>
            <person name="Fulton R."/>
            <person name="Garcia A.C."/>
            <person name="Gardiner A."/>
            <person name="Garfield D.A."/>
            <person name="Garvin B.E."/>
            <person name="Gibson G."/>
            <person name="Gilbert D."/>
            <person name="Gnerre S."/>
            <person name="Godfrey J."/>
            <person name="Good R."/>
            <person name="Gotea V."/>
            <person name="Gravely B."/>
            <person name="Greenberg A.J."/>
            <person name="Griffiths-Jones S."/>
            <person name="Gross S."/>
            <person name="Guigo R."/>
            <person name="Gustafson E.A."/>
            <person name="Haerty W."/>
            <person name="Hahn M.W."/>
            <person name="Halligan D.L."/>
            <person name="Halpern A.L."/>
            <person name="Halter G.M."/>
            <person name="Han M.V."/>
            <person name="Heger A."/>
            <person name="Hillier L."/>
            <person name="Hinrichs A.S."/>
            <person name="Holmes I."/>
            <person name="Hoskins R.A."/>
            <person name="Hubisz M.J."/>
            <person name="Hultmark D."/>
            <person name="Huntley M.A."/>
            <person name="Jaffe D.B."/>
            <person name="Jagadeeshan S."/>
            <person name="Jeck W.R."/>
            <person name="Johnson J."/>
            <person name="Jones C.D."/>
            <person name="Jordan W.C."/>
            <person name="Karpen G.H."/>
            <person name="Kataoka E."/>
            <person name="Keightley P.D."/>
            <person name="Kheradpour P."/>
            <person name="Kirkness E.F."/>
            <person name="Koerich L.B."/>
            <person name="Kristiansen K."/>
            <person name="Kudrna D."/>
            <person name="Kulathinal R.J."/>
            <person name="Kumar S."/>
            <person name="Kwok R."/>
            <person name="Lander E."/>
            <person name="Langley C.H."/>
            <person name="Lapoint R."/>
            <person name="Lazzaro B.P."/>
            <person name="Lee S.J."/>
            <person name="Levesque L."/>
            <person name="Li R."/>
            <person name="Lin C.F."/>
            <person name="Lin M.F."/>
            <person name="Lindblad-Toh K."/>
            <person name="Llopart A."/>
            <person name="Long M."/>
            <person name="Low L."/>
            <person name="Lozovsky E."/>
            <person name="Lu J."/>
            <person name="Luo M."/>
            <person name="Machado C.A."/>
            <person name="Makalowski W."/>
            <person name="Marzo M."/>
            <person name="Matsuda M."/>
            <person name="Matzkin L."/>
            <person name="McAllister B."/>
            <person name="McBride C.S."/>
            <person name="McKernan B."/>
            <person name="McKernan K."/>
            <person name="Mendez-Lago M."/>
            <person name="Minx P."/>
            <person name="Mollenhauer M.U."/>
            <person name="Montooth K."/>
            <person name="Mount S.M."/>
            <person name="Mu X."/>
            <person name="Myers E."/>
            <person name="Negre B."/>
            <person name="Newfeld S."/>
            <person name="Nielsen R."/>
            <person name="Noor M.A."/>
            <person name="O'Grady P."/>
            <person name="Pachter L."/>
            <person name="Papaceit M."/>
            <person name="Parisi M.J."/>
            <person name="Parisi M."/>
            <person name="Parts L."/>
            <person name="Pedersen J.S."/>
            <person name="Pesole G."/>
            <person name="Phillippy A.M."/>
            <person name="Ponting C.P."/>
            <person name="Pop M."/>
            <person name="Porcelli D."/>
            <person name="Powell J.R."/>
            <person name="Prohaska S."/>
            <person name="Pruitt K."/>
            <person name="Puig M."/>
            <person name="Quesneville H."/>
            <person name="Ram K.R."/>
            <person name="Rand D."/>
            <person name="Rasmussen M.D."/>
            <person name="Reed L.K."/>
            <person name="Reenan R."/>
            <person name="Reily A."/>
            <person name="Remington K.A."/>
            <person name="Rieger T.T."/>
            <person name="Ritchie M.G."/>
            <person name="Robin C."/>
            <person name="Rogers Y.H."/>
            <person name="Rohde C."/>
            <person name="Rozas J."/>
            <person name="Rubenfield M.J."/>
            <person name="Ruiz A."/>
            <person name="Russo S."/>
            <person name="Salzberg S.L."/>
            <person name="Sanchez-Gracia A."/>
            <person name="Saranga D.J."/>
            <person name="Sato H."/>
            <person name="Schaeffer S.W."/>
            <person name="Schatz M.C."/>
            <person name="Schlenke T."/>
            <person name="Schwartz R."/>
            <person name="Segarra C."/>
            <person name="Singh R.S."/>
            <person name="Sirot L."/>
            <person name="Sirota M."/>
            <person name="Sisneros N.B."/>
            <person name="Smith C.D."/>
            <person name="Smith T.F."/>
            <person name="Spieth J."/>
            <person name="Stage D.E."/>
            <person name="Stark A."/>
            <person name="Stephan W."/>
            <person name="Strausberg R.L."/>
            <person name="Strempel S."/>
            <person name="Sturgill D."/>
            <person name="Sutton G."/>
            <person name="Sutton G.G."/>
            <person name="Tao W."/>
            <person name="Teichmann S."/>
            <person name="Tobari Y.N."/>
            <person name="Tomimura Y."/>
            <person name="Tsolas J.M."/>
            <person name="Valente V.L."/>
            <person name="Venter E."/>
            <person name="Venter J.C."/>
            <person name="Vicario S."/>
            <person name="Vieira F.G."/>
            <person name="Vilella A.J."/>
            <person name="Villasante A."/>
            <person name="Walenz B."/>
            <person name="Wang J."/>
            <person name="Wasserman M."/>
            <person name="Watts T."/>
            <person name="Wilson D."/>
            <person name="Wilson R.K."/>
            <person name="Wing R.A."/>
            <person name="Wolfner M.F."/>
            <person name="Wong A."/>
            <person name="Wong G.K."/>
            <person name="Wu C.I."/>
            <person name="Wu G."/>
            <person name="Yamamoto D."/>
            <person name="Yang H.P."/>
            <person name="Yang S.P."/>
            <person name="Yorke J.A."/>
            <person name="Yoshida K."/>
            <person name="Zdobnov E."/>
            <person name="Zhang P."/>
            <person name="Zhang Y."/>
            <person name="Zimin A.V."/>
            <person name="Baldwin J."/>
            <person name="Abdouelleil A."/>
            <person name="Abdulkadir J."/>
            <person name="Abebe A."/>
            <person name="Abera B."/>
            <person name="Abreu J."/>
            <person name="Acer S.C."/>
            <person name="Aftuck L."/>
            <person name="Alexander A."/>
            <person name="An P."/>
            <person name="Anderson E."/>
            <person name="Anderson S."/>
            <person name="Arachi H."/>
            <person name="Azer M."/>
            <person name="Bachantsang P."/>
            <person name="Barry A."/>
            <person name="Bayul T."/>
            <person name="Berlin A."/>
            <person name="Bessette D."/>
            <person name="Bloom T."/>
            <person name="Blye J."/>
            <person name="Boguslavskiy L."/>
            <person name="Bonnet C."/>
            <person name="Boukhgalter B."/>
            <person name="Bourzgui I."/>
            <person name="Brown A."/>
            <person name="Cahill P."/>
            <person name="Channer S."/>
            <person name="Cheshatsang Y."/>
            <person name="Chuda L."/>
            <person name="Citroen M."/>
            <person name="Collymore A."/>
            <person name="Cooke P."/>
            <person name="Costello M."/>
            <person name="D'Aco K."/>
            <person name="Daza R."/>
            <person name="De Haan G."/>
            <person name="DeGray S."/>
            <person name="DeMaso C."/>
            <person name="Dhargay N."/>
            <person name="Dooley K."/>
            <person name="Dooley E."/>
            <person name="Doricent M."/>
            <person name="Dorje P."/>
            <person name="Dorjee K."/>
            <person name="Dupes A."/>
            <person name="Elong R."/>
            <person name="Falk J."/>
            <person name="Farina A."/>
            <person name="Faro S."/>
            <person name="Ferguson D."/>
            <person name="Fisher S."/>
            <person name="Foley C.D."/>
            <person name="Franke A."/>
            <person name="Friedrich D."/>
            <person name="Gadbois L."/>
            <person name="Gearin G."/>
            <person name="Gearin C.R."/>
            <person name="Giannoukos G."/>
            <person name="Goode T."/>
            <person name="Graham J."/>
            <person name="Grandbois E."/>
            <person name="Grewal S."/>
            <person name="Gyaltsen K."/>
            <person name="Hafez N."/>
            <person name="Hagos B."/>
            <person name="Hall J."/>
            <person name="Henson C."/>
            <person name="Hollinger A."/>
            <person name="Honan T."/>
            <person name="Huard M.D."/>
            <person name="Hughes L."/>
            <person name="Hurhula B."/>
            <person name="Husby M.E."/>
            <person name="Kamat A."/>
            <person name="Kanga B."/>
            <person name="Kashin S."/>
            <person name="Khazanovich D."/>
            <person name="Kisner P."/>
            <person name="Lance K."/>
            <person name="Lara M."/>
            <person name="Lee W."/>
            <person name="Lennon N."/>
            <person name="Letendre F."/>
            <person name="LeVine R."/>
            <person name="Lipovsky A."/>
            <person name="Liu X."/>
            <person name="Liu J."/>
            <person name="Liu S."/>
            <person name="Lokyitsang T."/>
            <person name="Lokyitsang Y."/>
            <person name="Lubonja R."/>
            <person name="Lui A."/>
            <person name="MacDonald P."/>
            <person name="Magnisalis V."/>
            <person name="Maru K."/>
            <person name="Matthews C."/>
            <person name="McCusker W."/>
            <person name="McDonough S."/>
            <person name="Mehta T."/>
            <person name="Meldrim J."/>
            <person name="Meneus L."/>
            <person name="Mihai O."/>
            <person name="Mihalev A."/>
            <person name="Mihova T."/>
            <person name="Mittelman R."/>
            <person name="Mlenga V."/>
            <person name="Montmayeur A."/>
            <person name="Mulrain L."/>
            <person name="Navidi A."/>
            <person name="Naylor J."/>
            <person name="Negash T."/>
            <person name="Nguyen T."/>
            <person name="Nguyen N."/>
            <person name="Nicol R."/>
            <person name="Norbu C."/>
            <person name="Norbu N."/>
            <person name="Novod N."/>
            <person name="O'Neill B."/>
            <person name="Osman S."/>
            <person name="Markiewicz E."/>
            <person name="Oyono O.L."/>
            <person name="Patti C."/>
            <person name="Phunkhang P."/>
            <person name="Pierre F."/>
            <person name="Priest M."/>
            <person name="Raghuraman S."/>
            <person name="Rege F."/>
            <person name="Reyes R."/>
            <person name="Rise C."/>
            <person name="Rogov P."/>
            <person name="Ross K."/>
            <person name="Ryan E."/>
            <person name="Settipalli S."/>
            <person name="Shea T."/>
            <person name="Sherpa N."/>
            <person name="Shi L."/>
            <person name="Shih D."/>
            <person name="Sparrow T."/>
            <person name="Spaulding J."/>
            <person name="Stalker J."/>
            <person name="Stange-Thomann N."/>
            <person name="Stavropoulos S."/>
            <person name="Stone C."/>
            <person name="Strader C."/>
            <person name="Tesfaye S."/>
            <person name="Thomson T."/>
            <person name="Thoulutsang Y."/>
            <person name="Thoulutsang D."/>
            <person name="Topham K."/>
            <person name="Topping I."/>
            <person name="Tsamla T."/>
            <person name="Vassiliev H."/>
            <person name="Vo A."/>
            <person name="Wangchuk T."/>
            <person name="Wangdi T."/>
            <person name="Weiand M."/>
            <person name="Wilkinson J."/>
            <person name="Wilson A."/>
            <person name="Yadav S."/>
            <person name="Young G."/>
            <person name="Yu Q."/>
            <person name="Zembek L."/>
            <person name="Zhong D."/>
            <person name="Zimmer A."/>
            <person name="Zwirko Z."/>
            <person name="Jaffe D.B."/>
            <person name="Alvarez P."/>
            <person name="Brockman W."/>
            <person name="Butler J."/>
            <person name="Chin C."/>
            <person name="Gnerre S."/>
            <person name="Grabherr M."/>
            <person name="Kleber M."/>
            <person name="Mauceli E."/>
            <person name="MacCallum I."/>
        </authorList>
    </citation>
    <scope>NUCLEOTIDE SEQUENCE [LARGE SCALE GENOMIC DNA]</scope>
    <source>
        <strain evidence="16">Tucson 14030-0811.24</strain>
    </source>
</reference>